<feature type="signal peptide" evidence="2">
    <location>
        <begin position="1"/>
        <end position="33"/>
    </location>
</feature>
<keyword evidence="2" id="KW-0732">Signal</keyword>
<dbReference type="GO" id="GO:0032259">
    <property type="term" value="P:methylation"/>
    <property type="evidence" value="ECO:0007669"/>
    <property type="project" value="UniProtKB-KW"/>
</dbReference>
<dbReference type="GO" id="GO:0008168">
    <property type="term" value="F:methyltransferase activity"/>
    <property type="evidence" value="ECO:0007669"/>
    <property type="project" value="UniProtKB-KW"/>
</dbReference>
<proteinExistence type="predicted"/>
<dbReference type="EMBL" id="JAATJV010356500">
    <property type="protein sequence ID" value="MBZ3879322.1"/>
    <property type="molecule type" value="Genomic_DNA"/>
</dbReference>
<keyword evidence="3" id="KW-0489">Methyltransferase</keyword>
<gene>
    <name evidence="3" type="ORF">SUZIE_152360</name>
</gene>
<accession>A0AA41MWG1</accession>
<evidence type="ECO:0000256" key="2">
    <source>
        <dbReference type="SAM" id="SignalP"/>
    </source>
</evidence>
<feature type="compositionally biased region" description="Pro residues" evidence="1">
    <location>
        <begin position="50"/>
        <end position="65"/>
    </location>
</feature>
<keyword evidence="4" id="KW-1185">Reference proteome</keyword>
<evidence type="ECO:0000256" key="1">
    <source>
        <dbReference type="SAM" id="MobiDB-lite"/>
    </source>
</evidence>
<dbReference type="Proteomes" id="UP001166674">
    <property type="component" value="Unassembled WGS sequence"/>
</dbReference>
<comment type="caution">
    <text evidence="3">The sequence shown here is derived from an EMBL/GenBank/DDBJ whole genome shotgun (WGS) entry which is preliminary data.</text>
</comment>
<reference evidence="3" key="1">
    <citation type="submission" date="2020-03" db="EMBL/GenBank/DDBJ databases">
        <title>Studies in the Genomics of Life Span.</title>
        <authorList>
            <person name="Glass D."/>
        </authorList>
    </citation>
    <scope>NUCLEOTIDE SEQUENCE</scope>
    <source>
        <strain evidence="3">SUZIE</strain>
        <tissue evidence="3">Muscle</tissue>
    </source>
</reference>
<evidence type="ECO:0000313" key="4">
    <source>
        <dbReference type="Proteomes" id="UP001166674"/>
    </source>
</evidence>
<evidence type="ECO:0000313" key="3">
    <source>
        <dbReference type="EMBL" id="MBZ3879322.1"/>
    </source>
</evidence>
<feature type="chain" id="PRO_5041316895" evidence="2">
    <location>
        <begin position="34"/>
        <end position="166"/>
    </location>
</feature>
<name>A0AA41MWG1_SCICA</name>
<feature type="region of interest" description="Disordered" evidence="1">
    <location>
        <begin position="37"/>
        <end position="102"/>
    </location>
</feature>
<keyword evidence="3" id="KW-0808">Transferase</keyword>
<protein>
    <submittedName>
        <fullName evidence="3">Methyltransferase-like protein 24</fullName>
    </submittedName>
</protein>
<organism evidence="3 4">
    <name type="scientific">Sciurus carolinensis</name>
    <name type="common">Eastern gray squirrel</name>
    <dbReference type="NCBI Taxonomy" id="30640"/>
    <lineage>
        <taxon>Eukaryota</taxon>
        <taxon>Metazoa</taxon>
        <taxon>Chordata</taxon>
        <taxon>Craniata</taxon>
        <taxon>Vertebrata</taxon>
        <taxon>Euteleostomi</taxon>
        <taxon>Mammalia</taxon>
        <taxon>Eutheria</taxon>
        <taxon>Euarchontoglires</taxon>
        <taxon>Glires</taxon>
        <taxon>Rodentia</taxon>
        <taxon>Sciuromorpha</taxon>
        <taxon>Sciuridae</taxon>
        <taxon>Sciurinae</taxon>
        <taxon>Sciurini</taxon>
        <taxon>Sciurus</taxon>
    </lineage>
</organism>
<dbReference type="AlphaFoldDB" id="A0AA41MWG1"/>
<sequence length="166" mass="17540">MVRERPQGRSCGALHRCLLGAALLLGLRLCVELRRAGSGPPVRSASRGPIPRPPGPHLPLAPVPPRGASKRQVTYVRSGRRAPPGGGGSRTPEPSCCSPRGRLRRKVSCKPGSLGPWIRIPHPDPAKEPSAPGMAAGLTWDLQSLPFFPVLTQATSLVASFSAPME</sequence>